<proteinExistence type="predicted"/>
<dbReference type="AlphaFoldDB" id="A0A852RVA0"/>
<dbReference type="Gene3D" id="1.10.510.10">
    <property type="entry name" value="Transferase(Phosphotransferase) domain 1"/>
    <property type="match status" value="1"/>
</dbReference>
<comment type="caution">
    <text evidence="10">The sequence shown here is derived from an EMBL/GenBank/DDBJ whole genome shotgun (WGS) entry which is preliminary data.</text>
</comment>
<keyword evidence="8" id="KW-0812">Transmembrane</keyword>
<evidence type="ECO:0000256" key="6">
    <source>
        <dbReference type="ARBA" id="ARBA00022840"/>
    </source>
</evidence>
<dbReference type="PANTHER" id="PTHR43289">
    <property type="entry name" value="MITOGEN-ACTIVATED PROTEIN KINASE KINASE KINASE 20-RELATED"/>
    <property type="match status" value="1"/>
</dbReference>
<evidence type="ECO:0000256" key="4">
    <source>
        <dbReference type="ARBA" id="ARBA00022741"/>
    </source>
</evidence>
<dbReference type="PROSITE" id="PS50011">
    <property type="entry name" value="PROTEIN_KINASE_DOM"/>
    <property type="match status" value="1"/>
</dbReference>
<dbReference type="PROSITE" id="PS00108">
    <property type="entry name" value="PROTEIN_KINASE_ST"/>
    <property type="match status" value="1"/>
</dbReference>
<dbReference type="InterPro" id="IPR008271">
    <property type="entry name" value="Ser/Thr_kinase_AS"/>
</dbReference>
<accession>A0A852RVA0</accession>
<dbReference type="InterPro" id="IPR011009">
    <property type="entry name" value="Kinase-like_dom_sf"/>
</dbReference>
<keyword evidence="4 7" id="KW-0547">Nucleotide-binding</keyword>
<evidence type="ECO:0000256" key="5">
    <source>
        <dbReference type="ARBA" id="ARBA00022777"/>
    </source>
</evidence>
<sequence length="316" mass="33485">MSAPDPPETLGPYRILRHLGRGGMGTVHEAVDTALGRHVALKLILPELADDPDLRARFVREARAQASLDSPHVVQVFAHGEIDGRLFLASQLVPDGDLGAALRRHGPLPEREAVDLVAQVADGLAEAHRAGMAHRDVKASNVLLRRRGTHTVAYLADFGIAVPAQADAAVDDVRALVRLLRELLADTPTQALAGVLAEPPATAAGLRDALRAAPSRRSRRRWVAIVVAAVLALSAAAAFGVPRRHDPEPDAVARLARSLERDAGLDRTTARCTARALVATHGTAGLRDVPVDEALTAAAGCLWADPRRVNPRDGPA</sequence>
<dbReference type="PROSITE" id="PS00107">
    <property type="entry name" value="PROTEIN_KINASE_ATP"/>
    <property type="match status" value="1"/>
</dbReference>
<protein>
    <recommendedName>
        <fullName evidence="1">non-specific serine/threonine protein kinase</fullName>
        <ecNumber evidence="1">2.7.11.1</ecNumber>
    </recommendedName>
</protein>
<keyword evidence="6 7" id="KW-0067">ATP-binding</keyword>
<feature type="domain" description="Protein kinase" evidence="9">
    <location>
        <begin position="13"/>
        <end position="316"/>
    </location>
</feature>
<evidence type="ECO:0000256" key="3">
    <source>
        <dbReference type="ARBA" id="ARBA00022679"/>
    </source>
</evidence>
<dbReference type="GO" id="GO:0005524">
    <property type="term" value="F:ATP binding"/>
    <property type="evidence" value="ECO:0007669"/>
    <property type="project" value="UniProtKB-UniRule"/>
</dbReference>
<dbReference type="Proteomes" id="UP000582231">
    <property type="component" value="Unassembled WGS sequence"/>
</dbReference>
<evidence type="ECO:0000256" key="7">
    <source>
        <dbReference type="PROSITE-ProRule" id="PRU10141"/>
    </source>
</evidence>
<dbReference type="PANTHER" id="PTHR43289:SF6">
    <property type="entry name" value="SERINE_THREONINE-PROTEIN KINASE NEKL-3"/>
    <property type="match status" value="1"/>
</dbReference>
<keyword evidence="8" id="KW-0472">Membrane</keyword>
<evidence type="ECO:0000313" key="11">
    <source>
        <dbReference type="Proteomes" id="UP000582231"/>
    </source>
</evidence>
<evidence type="ECO:0000259" key="9">
    <source>
        <dbReference type="PROSITE" id="PS50011"/>
    </source>
</evidence>
<evidence type="ECO:0000256" key="1">
    <source>
        <dbReference type="ARBA" id="ARBA00012513"/>
    </source>
</evidence>
<evidence type="ECO:0000256" key="8">
    <source>
        <dbReference type="SAM" id="Phobius"/>
    </source>
</evidence>
<gene>
    <name evidence="10" type="ORF">BJ958_003350</name>
</gene>
<dbReference type="SUPFAM" id="SSF56112">
    <property type="entry name" value="Protein kinase-like (PK-like)"/>
    <property type="match status" value="1"/>
</dbReference>
<keyword evidence="3" id="KW-0808">Transferase</keyword>
<dbReference type="EC" id="2.7.11.1" evidence="1"/>
<keyword evidence="11" id="KW-1185">Reference proteome</keyword>
<keyword evidence="8" id="KW-1133">Transmembrane helix</keyword>
<feature type="transmembrane region" description="Helical" evidence="8">
    <location>
        <begin position="222"/>
        <end position="241"/>
    </location>
</feature>
<evidence type="ECO:0000256" key="2">
    <source>
        <dbReference type="ARBA" id="ARBA00022527"/>
    </source>
</evidence>
<reference evidence="10 11" key="1">
    <citation type="submission" date="2020-07" db="EMBL/GenBank/DDBJ databases">
        <title>Sequencing the genomes of 1000 actinobacteria strains.</title>
        <authorList>
            <person name="Klenk H.-P."/>
        </authorList>
    </citation>
    <scope>NUCLEOTIDE SEQUENCE [LARGE SCALE GENOMIC DNA]</scope>
    <source>
        <strain evidence="10 11">DSM 19082</strain>
    </source>
</reference>
<feature type="binding site" evidence="7">
    <location>
        <position position="42"/>
    </location>
    <ligand>
        <name>ATP</name>
        <dbReference type="ChEBI" id="CHEBI:30616"/>
    </ligand>
</feature>
<dbReference type="InterPro" id="IPR017441">
    <property type="entry name" value="Protein_kinase_ATP_BS"/>
</dbReference>
<dbReference type="EMBL" id="JACCBF010000001">
    <property type="protein sequence ID" value="NYD31804.1"/>
    <property type="molecule type" value="Genomic_DNA"/>
</dbReference>
<keyword evidence="5 10" id="KW-0418">Kinase</keyword>
<dbReference type="RefSeq" id="WP_179728071.1">
    <property type="nucleotide sequence ID" value="NZ_BAABEF010000001.1"/>
</dbReference>
<dbReference type="Pfam" id="PF00069">
    <property type="entry name" value="Pkinase"/>
    <property type="match status" value="1"/>
</dbReference>
<dbReference type="CDD" id="cd14014">
    <property type="entry name" value="STKc_PknB_like"/>
    <property type="match status" value="1"/>
</dbReference>
<keyword evidence="2 10" id="KW-0723">Serine/threonine-protein kinase</keyword>
<organism evidence="10 11">
    <name type="scientific">Nocardioides kongjuensis</name>
    <dbReference type="NCBI Taxonomy" id="349522"/>
    <lineage>
        <taxon>Bacteria</taxon>
        <taxon>Bacillati</taxon>
        <taxon>Actinomycetota</taxon>
        <taxon>Actinomycetes</taxon>
        <taxon>Propionibacteriales</taxon>
        <taxon>Nocardioidaceae</taxon>
        <taxon>Nocardioides</taxon>
    </lineage>
</organism>
<dbReference type="Gene3D" id="3.30.200.20">
    <property type="entry name" value="Phosphorylase Kinase, domain 1"/>
    <property type="match status" value="1"/>
</dbReference>
<dbReference type="GO" id="GO:0004674">
    <property type="term" value="F:protein serine/threonine kinase activity"/>
    <property type="evidence" value="ECO:0007669"/>
    <property type="project" value="UniProtKB-KW"/>
</dbReference>
<dbReference type="SMART" id="SM00220">
    <property type="entry name" value="S_TKc"/>
    <property type="match status" value="1"/>
</dbReference>
<name>A0A852RVA0_9ACTN</name>
<dbReference type="InterPro" id="IPR000719">
    <property type="entry name" value="Prot_kinase_dom"/>
</dbReference>
<evidence type="ECO:0000313" key="10">
    <source>
        <dbReference type="EMBL" id="NYD31804.1"/>
    </source>
</evidence>